<name>A0A914PZ68_9BILA</name>
<dbReference type="InterPro" id="IPR047655">
    <property type="entry name" value="Transpos_IS630-like"/>
</dbReference>
<comment type="subcellular location">
    <subcellularLocation>
        <location evidence="1">Nucleus</location>
    </subcellularLocation>
</comment>
<dbReference type="Proteomes" id="UP000887578">
    <property type="component" value="Unplaced"/>
</dbReference>
<accession>A0A914PZ68</accession>
<reference evidence="4" key="1">
    <citation type="submission" date="2022-11" db="UniProtKB">
        <authorList>
            <consortium name="WormBaseParasite"/>
        </authorList>
    </citation>
    <scope>IDENTIFICATION</scope>
</reference>
<dbReference type="Gene3D" id="3.30.420.10">
    <property type="entry name" value="Ribonuclease H-like superfamily/Ribonuclease H"/>
    <property type="match status" value="1"/>
</dbReference>
<dbReference type="InterPro" id="IPR038717">
    <property type="entry name" value="Tc1-like_DDE_dom"/>
</dbReference>
<evidence type="ECO:0000256" key="1">
    <source>
        <dbReference type="ARBA" id="ARBA00004123"/>
    </source>
</evidence>
<dbReference type="PANTHER" id="PTHR23022">
    <property type="entry name" value="TRANSPOSABLE ELEMENT-RELATED"/>
    <property type="match status" value="1"/>
</dbReference>
<dbReference type="GO" id="GO:0005634">
    <property type="term" value="C:nucleus"/>
    <property type="evidence" value="ECO:0007669"/>
    <property type="project" value="UniProtKB-SubCell"/>
</dbReference>
<organism evidence="3 4">
    <name type="scientific">Panagrolaimus davidi</name>
    <dbReference type="NCBI Taxonomy" id="227884"/>
    <lineage>
        <taxon>Eukaryota</taxon>
        <taxon>Metazoa</taxon>
        <taxon>Ecdysozoa</taxon>
        <taxon>Nematoda</taxon>
        <taxon>Chromadorea</taxon>
        <taxon>Rhabditida</taxon>
        <taxon>Tylenchina</taxon>
        <taxon>Panagrolaimomorpha</taxon>
        <taxon>Panagrolaimoidea</taxon>
        <taxon>Panagrolaimidae</taxon>
        <taxon>Panagrolaimus</taxon>
    </lineage>
</organism>
<dbReference type="WBParaSite" id="PDA_v2.g2416.t1">
    <property type="protein sequence ID" value="PDA_v2.g2416.t1"/>
    <property type="gene ID" value="PDA_v2.g2416"/>
</dbReference>
<feature type="domain" description="Tc1-like transposase DDE" evidence="2">
    <location>
        <begin position="239"/>
        <end position="387"/>
    </location>
</feature>
<dbReference type="InterPro" id="IPR009057">
    <property type="entry name" value="Homeodomain-like_sf"/>
</dbReference>
<dbReference type="Pfam" id="PF13358">
    <property type="entry name" value="DDE_3"/>
    <property type="match status" value="1"/>
</dbReference>
<evidence type="ECO:0000313" key="4">
    <source>
        <dbReference type="WBParaSite" id="PDA_v2.g2416.t1"/>
    </source>
</evidence>
<evidence type="ECO:0000313" key="3">
    <source>
        <dbReference type="Proteomes" id="UP000887578"/>
    </source>
</evidence>
<evidence type="ECO:0000259" key="2">
    <source>
        <dbReference type="Pfam" id="PF13358"/>
    </source>
</evidence>
<sequence length="435" mass="50449">MTISNEKREFKKRDAVKDMTSSTLSLHIDAFEKSIESKTDSSCESSIKNSITPLTSAIFEFPRQQNADARAPEVSSFRSSQRLLNPNAESFAEFSDRRISVAKRLRLVSLLNNGESLSSAARILGISITGARYARDRILQTGSVGNRKAASRVSQEYETNRFIEEQLRKHPRIKTKELRLKMADNGVEMSVRQLRFRISSLGYRWRKMKKVQVISKENQQKRLLARAFWEAEGYPFDRYLFVDECTVVLGRRQQFCWVKRGHRVPCQGRVSHGDGFHIYGGISWFGASQLLIWRSKSRMNSAFYCKHNIKDIVVPSQSLFPGGKFELAQDNHRAHISIDTHECLQKLGIRTYDWPPQSPEFNPIEYLWRDMKQFIAEHSPSSLEELKKLIEQFWYTKVTPEYCRTLIRQVIKNIKKSHDGLNHEKDTATEALYQK</sequence>
<keyword evidence="3" id="KW-1185">Reference proteome</keyword>
<dbReference type="SUPFAM" id="SSF46689">
    <property type="entry name" value="Homeodomain-like"/>
    <property type="match status" value="1"/>
</dbReference>
<dbReference type="AlphaFoldDB" id="A0A914PZ68"/>
<dbReference type="InterPro" id="IPR036397">
    <property type="entry name" value="RNaseH_sf"/>
</dbReference>
<dbReference type="InterPro" id="IPR052338">
    <property type="entry name" value="Transposase_5"/>
</dbReference>
<protein>
    <submittedName>
        <fullName evidence="4">Tc1-like transposase DDE domain-containing protein</fullName>
    </submittedName>
</protein>
<dbReference type="NCBIfam" id="NF033545">
    <property type="entry name" value="transpos_IS630"/>
    <property type="match status" value="1"/>
</dbReference>
<proteinExistence type="predicted"/>
<dbReference type="GO" id="GO:0003676">
    <property type="term" value="F:nucleic acid binding"/>
    <property type="evidence" value="ECO:0007669"/>
    <property type="project" value="InterPro"/>
</dbReference>
<dbReference type="PANTHER" id="PTHR23022:SF134">
    <property type="entry name" value="TRANSPOSABLE ELEMENT TC1 TRANSPOSASE"/>
    <property type="match status" value="1"/>
</dbReference>